<evidence type="ECO:0000313" key="1">
    <source>
        <dbReference type="Proteomes" id="UP000887576"/>
    </source>
</evidence>
<protein>
    <submittedName>
        <fullName evidence="2">ATP synthase F0 subunit 8</fullName>
    </submittedName>
</protein>
<dbReference type="Proteomes" id="UP000887576">
    <property type="component" value="Unplaced"/>
</dbReference>
<accession>A0AC34Q7W4</accession>
<evidence type="ECO:0000313" key="2">
    <source>
        <dbReference type="WBParaSite" id="JU765_v2.g13813.t1"/>
    </source>
</evidence>
<sequence>MPKQVFDLVDYFGVLVVALIFALILCVLSFFVINWLCITHKDDLTAFEK</sequence>
<dbReference type="WBParaSite" id="JU765_v2.g13813.t1">
    <property type="protein sequence ID" value="JU765_v2.g13813.t1"/>
    <property type="gene ID" value="JU765_v2.g13813"/>
</dbReference>
<organism evidence="1 2">
    <name type="scientific">Panagrolaimus sp. JU765</name>
    <dbReference type="NCBI Taxonomy" id="591449"/>
    <lineage>
        <taxon>Eukaryota</taxon>
        <taxon>Metazoa</taxon>
        <taxon>Ecdysozoa</taxon>
        <taxon>Nematoda</taxon>
        <taxon>Chromadorea</taxon>
        <taxon>Rhabditida</taxon>
        <taxon>Tylenchina</taxon>
        <taxon>Panagrolaimomorpha</taxon>
        <taxon>Panagrolaimoidea</taxon>
        <taxon>Panagrolaimidae</taxon>
        <taxon>Panagrolaimus</taxon>
    </lineage>
</organism>
<proteinExistence type="predicted"/>
<name>A0AC34Q7W4_9BILA</name>
<reference evidence="2" key="1">
    <citation type="submission" date="2022-11" db="UniProtKB">
        <authorList>
            <consortium name="WormBaseParasite"/>
        </authorList>
    </citation>
    <scope>IDENTIFICATION</scope>
</reference>